<proteinExistence type="predicted"/>
<dbReference type="RefSeq" id="WP_152715711.1">
    <property type="nucleotide sequence ID" value="NZ_VOSJ01000195.1"/>
</dbReference>
<reference evidence="1 2" key="1">
    <citation type="journal article" date="2019" name="Syst. Appl. Microbiol.">
        <title>Microvirga tunisiensis sp. nov., a root nodule symbiotic bacterium isolated from Lupinus micranthus and L. luteus grown in Northern Tunisia.</title>
        <authorList>
            <person name="Msaddak A."/>
            <person name="Rejili M."/>
            <person name="Duran D."/>
            <person name="Mars M."/>
            <person name="Palacios J.M."/>
            <person name="Ruiz-Argueso T."/>
            <person name="Rey L."/>
            <person name="Imperial J."/>
        </authorList>
    </citation>
    <scope>NUCLEOTIDE SEQUENCE [LARGE SCALE GENOMIC DNA]</scope>
    <source>
        <strain evidence="1 2">Lmie10</strain>
    </source>
</reference>
<dbReference type="InterPro" id="IPR009945">
    <property type="entry name" value="ATPase_inh_sub_z"/>
</dbReference>
<organism evidence="1 2">
    <name type="scientific">Microvirga tunisiensis</name>
    <dbReference type="NCBI Taxonomy" id="2108360"/>
    <lineage>
        <taxon>Bacteria</taxon>
        <taxon>Pseudomonadati</taxon>
        <taxon>Pseudomonadota</taxon>
        <taxon>Alphaproteobacteria</taxon>
        <taxon>Hyphomicrobiales</taxon>
        <taxon>Methylobacteriaceae</taxon>
        <taxon>Microvirga</taxon>
    </lineage>
</organism>
<comment type="caution">
    <text evidence="1">The sequence shown here is derived from an EMBL/GenBank/DDBJ whole genome shotgun (WGS) entry which is preliminary data.</text>
</comment>
<dbReference type="Proteomes" id="UP000403266">
    <property type="component" value="Unassembled WGS sequence"/>
</dbReference>
<gene>
    <name evidence="1" type="ORF">FS320_28830</name>
</gene>
<dbReference type="EMBL" id="VOSK01000191">
    <property type="protein sequence ID" value="MPR29017.1"/>
    <property type="molecule type" value="Genomic_DNA"/>
</dbReference>
<accession>A0A5N7MPR6</accession>
<keyword evidence="2" id="KW-1185">Reference proteome</keyword>
<evidence type="ECO:0000313" key="1">
    <source>
        <dbReference type="EMBL" id="MPR29017.1"/>
    </source>
</evidence>
<dbReference type="Gene3D" id="1.10.790.20">
    <property type="entry name" value="Domain of unknown function DUF1476"/>
    <property type="match status" value="1"/>
</dbReference>
<evidence type="ECO:0000313" key="2">
    <source>
        <dbReference type="Proteomes" id="UP000403266"/>
    </source>
</evidence>
<sequence length="107" mass="11822">MTTFNEREDAFEKQFALDEELRFKATARRNKLLGLWAAERLGKSGADAEAYAKSIVLADFHEPGDADVLRQVHQDLGAAGQSIDEASLKVKLSQMMARAVEEIKAGQ</sequence>
<dbReference type="PIRSF" id="PIRSF031780">
    <property type="entry name" value="UCP031780"/>
    <property type="match status" value="1"/>
</dbReference>
<name>A0A5N7MPR6_9HYPH</name>
<dbReference type="OrthoDB" id="9810387at2"/>
<protein>
    <submittedName>
        <fullName evidence="1">DUF1476 domain-containing protein</fullName>
    </submittedName>
</protein>
<dbReference type="InterPro" id="IPR038293">
    <property type="entry name" value="ATPase_inh_sub_z_sf"/>
</dbReference>
<dbReference type="AlphaFoldDB" id="A0A5N7MPR6"/>
<dbReference type="Pfam" id="PF07345">
    <property type="entry name" value="ATPaseInh_sub_z"/>
    <property type="match status" value="1"/>
</dbReference>